<protein>
    <recommendedName>
        <fullName evidence="3">Lipoprotein</fullName>
    </recommendedName>
</protein>
<accession>A0ABX7I3Z9</accession>
<dbReference type="EMBL" id="CP056775">
    <property type="protein sequence ID" value="QRR00237.1"/>
    <property type="molecule type" value="Genomic_DNA"/>
</dbReference>
<keyword evidence="2" id="KW-1185">Reference proteome</keyword>
<dbReference type="Proteomes" id="UP000612680">
    <property type="component" value="Chromosome"/>
</dbReference>
<evidence type="ECO:0008006" key="3">
    <source>
        <dbReference type="Google" id="ProtNLM"/>
    </source>
</evidence>
<evidence type="ECO:0000313" key="1">
    <source>
        <dbReference type="EMBL" id="QRR00237.1"/>
    </source>
</evidence>
<sequence length="152" mass="17396">MMMKTSLLRFPPVFLFLLLSLWMAGCERNVDCQAPPPSFAFRIVSSGDTYPAPADTSGAVRISYQDGGKQKYIHDVRVMNGSFETAEMIWQSRALNDPEFTFEFEDQPFTKIRLQTYINHARCQGWATISAVYQNGSTIDRGNDWFYLLSEK</sequence>
<proteinExistence type="predicted"/>
<organism evidence="1 2">
    <name type="scientific">Dyadobacter sandarakinus</name>
    <dbReference type="NCBI Taxonomy" id="2747268"/>
    <lineage>
        <taxon>Bacteria</taxon>
        <taxon>Pseudomonadati</taxon>
        <taxon>Bacteroidota</taxon>
        <taxon>Cytophagia</taxon>
        <taxon>Cytophagales</taxon>
        <taxon>Spirosomataceae</taxon>
        <taxon>Dyadobacter</taxon>
    </lineage>
</organism>
<gene>
    <name evidence="1" type="ORF">HWI92_04625</name>
</gene>
<dbReference type="RefSeq" id="WP_204661021.1">
    <property type="nucleotide sequence ID" value="NZ_CP056775.1"/>
</dbReference>
<dbReference type="PROSITE" id="PS51257">
    <property type="entry name" value="PROKAR_LIPOPROTEIN"/>
    <property type="match status" value="1"/>
</dbReference>
<reference evidence="1 2" key="1">
    <citation type="submission" date="2020-06" db="EMBL/GenBank/DDBJ databases">
        <title>Dyadobacter sandarakinus sp. nov., isolated from the soil of the Arctic Yellow River Station.</title>
        <authorList>
            <person name="Zhang Y."/>
            <person name="Peng F."/>
        </authorList>
    </citation>
    <scope>NUCLEOTIDE SEQUENCE [LARGE SCALE GENOMIC DNA]</scope>
    <source>
        <strain evidence="1 2">Q3-56</strain>
    </source>
</reference>
<name>A0ABX7I3Z9_9BACT</name>
<evidence type="ECO:0000313" key="2">
    <source>
        <dbReference type="Proteomes" id="UP000612680"/>
    </source>
</evidence>